<dbReference type="SMART" id="SM01336">
    <property type="entry name" value="zf-PARP"/>
    <property type="match status" value="1"/>
</dbReference>
<evidence type="ECO:0000259" key="7">
    <source>
        <dbReference type="PROSITE" id="PS50064"/>
    </source>
</evidence>
<keyword evidence="9" id="KW-1185">Reference proteome</keyword>
<comment type="caution">
    <text evidence="8">The sequence shown here is derived from an EMBL/GenBank/DDBJ whole genome shotgun (WGS) entry which is preliminary data.</text>
</comment>
<dbReference type="GO" id="GO:0008270">
    <property type="term" value="F:zinc ion binding"/>
    <property type="evidence" value="ECO:0007669"/>
    <property type="project" value="UniProtKB-KW"/>
</dbReference>
<evidence type="ECO:0000313" key="9">
    <source>
        <dbReference type="Proteomes" id="UP000239649"/>
    </source>
</evidence>
<name>A0A2P6V8D3_9CHLO</name>
<dbReference type="SUPFAM" id="SSF57716">
    <property type="entry name" value="Glucocorticoid receptor-like (DNA-binding domain)"/>
    <property type="match status" value="1"/>
</dbReference>
<dbReference type="Proteomes" id="UP000239649">
    <property type="component" value="Unassembled WGS sequence"/>
</dbReference>
<organism evidence="8 9">
    <name type="scientific">Micractinium conductrix</name>
    <dbReference type="NCBI Taxonomy" id="554055"/>
    <lineage>
        <taxon>Eukaryota</taxon>
        <taxon>Viridiplantae</taxon>
        <taxon>Chlorophyta</taxon>
        <taxon>core chlorophytes</taxon>
        <taxon>Trebouxiophyceae</taxon>
        <taxon>Chlorellales</taxon>
        <taxon>Chlorellaceae</taxon>
        <taxon>Chlorella clade</taxon>
        <taxon>Micractinium</taxon>
    </lineage>
</organism>
<keyword evidence="4" id="KW-0862">Zinc</keyword>
<comment type="subcellular location">
    <subcellularLocation>
        <location evidence="1">Nucleus</location>
    </subcellularLocation>
</comment>
<dbReference type="Pfam" id="PF00645">
    <property type="entry name" value="zf-PARP"/>
    <property type="match status" value="1"/>
</dbReference>
<protein>
    <submittedName>
        <fullName evidence="8">Zf-PARP-domain-containing</fullName>
    </submittedName>
</protein>
<evidence type="ECO:0000256" key="2">
    <source>
        <dbReference type="ARBA" id="ARBA00022723"/>
    </source>
</evidence>
<evidence type="ECO:0000256" key="6">
    <source>
        <dbReference type="SAM" id="MobiDB-lite"/>
    </source>
</evidence>
<accession>A0A2P6V8D3</accession>
<evidence type="ECO:0000313" key="8">
    <source>
        <dbReference type="EMBL" id="PSC70344.1"/>
    </source>
</evidence>
<evidence type="ECO:0000256" key="4">
    <source>
        <dbReference type="ARBA" id="ARBA00022833"/>
    </source>
</evidence>
<dbReference type="Gene3D" id="3.30.1740.10">
    <property type="entry name" value="Zinc finger, PARP-type"/>
    <property type="match status" value="1"/>
</dbReference>
<feature type="region of interest" description="Disordered" evidence="6">
    <location>
        <begin position="90"/>
        <end position="172"/>
    </location>
</feature>
<dbReference type="InterPro" id="IPR036957">
    <property type="entry name" value="Znf_PARP_sf"/>
</dbReference>
<keyword evidence="3" id="KW-0863">Zinc-finger</keyword>
<dbReference type="OrthoDB" id="514291at2759"/>
<dbReference type="InterPro" id="IPR001510">
    <property type="entry name" value="Znf_PARP"/>
</dbReference>
<feature type="compositionally biased region" description="Basic and acidic residues" evidence="6">
    <location>
        <begin position="96"/>
        <end position="105"/>
    </location>
</feature>
<dbReference type="GO" id="GO:0003677">
    <property type="term" value="F:DNA binding"/>
    <property type="evidence" value="ECO:0007669"/>
    <property type="project" value="InterPro"/>
</dbReference>
<dbReference type="EMBL" id="LHPF02000020">
    <property type="protein sequence ID" value="PSC70344.1"/>
    <property type="molecule type" value="Genomic_DNA"/>
</dbReference>
<keyword evidence="2" id="KW-0479">Metal-binding</keyword>
<reference evidence="8 9" key="1">
    <citation type="journal article" date="2018" name="Plant J.">
        <title>Genome sequences of Chlorella sorokiniana UTEX 1602 and Micractinium conductrix SAG 241.80: implications to maltose excretion by a green alga.</title>
        <authorList>
            <person name="Arriola M.B."/>
            <person name="Velmurugan N."/>
            <person name="Zhang Y."/>
            <person name="Plunkett M.H."/>
            <person name="Hondzo H."/>
            <person name="Barney B.M."/>
        </authorList>
    </citation>
    <scope>NUCLEOTIDE SEQUENCE [LARGE SCALE GENOMIC DNA]</scope>
    <source>
        <strain evidence="8 9">SAG 241.80</strain>
    </source>
</reference>
<gene>
    <name evidence="8" type="ORF">C2E20_6120</name>
</gene>
<dbReference type="GO" id="GO:0005634">
    <property type="term" value="C:nucleus"/>
    <property type="evidence" value="ECO:0007669"/>
    <property type="project" value="UniProtKB-SubCell"/>
</dbReference>
<dbReference type="PROSITE" id="PS50064">
    <property type="entry name" value="ZF_PARP_2"/>
    <property type="match status" value="1"/>
</dbReference>
<keyword evidence="5" id="KW-0539">Nucleus</keyword>
<evidence type="ECO:0000256" key="5">
    <source>
        <dbReference type="ARBA" id="ARBA00023242"/>
    </source>
</evidence>
<feature type="domain" description="PARP-type" evidence="7">
    <location>
        <begin position="6"/>
        <end position="95"/>
    </location>
</feature>
<evidence type="ECO:0000256" key="3">
    <source>
        <dbReference type="ARBA" id="ARBA00022771"/>
    </source>
</evidence>
<sequence length="172" mass="18878">METNPYCIQYAKSGRAICTACENTIGKGELRLGSPVVFHDAVSYKWRHWTCTTPAVLNNMAGKIGRHSVEAAITGMEDLKPQDRERVIRAIQTGAVEKKEHREGEAGYTGSEEEEGQEAPAPPVRTPRKRAPSRKAQETAAAQEAGEEDEEWVPSSKKKKAPARRAAAAVHK</sequence>
<proteinExistence type="predicted"/>
<evidence type="ECO:0000256" key="1">
    <source>
        <dbReference type="ARBA" id="ARBA00004123"/>
    </source>
</evidence>
<dbReference type="AlphaFoldDB" id="A0A2P6V8D3"/>